<feature type="compositionally biased region" description="Low complexity" evidence="13">
    <location>
        <begin position="465"/>
        <end position="488"/>
    </location>
</feature>
<feature type="coiled-coil region" evidence="12">
    <location>
        <begin position="194"/>
        <end position="228"/>
    </location>
</feature>
<feature type="compositionally biased region" description="Polar residues" evidence="13">
    <location>
        <begin position="909"/>
        <end position="932"/>
    </location>
</feature>
<dbReference type="PROSITE" id="PS00028">
    <property type="entry name" value="ZINC_FINGER_C2H2_1"/>
    <property type="match status" value="1"/>
</dbReference>
<dbReference type="Pfam" id="PF13815">
    <property type="entry name" value="Dzip-like_N"/>
    <property type="match status" value="1"/>
</dbReference>
<feature type="compositionally biased region" description="Basic and acidic residues" evidence="13">
    <location>
        <begin position="766"/>
        <end position="784"/>
    </location>
</feature>
<keyword evidence="4" id="KW-0963">Cytoplasm</keyword>
<feature type="region of interest" description="Disordered" evidence="13">
    <location>
        <begin position="900"/>
        <end position="966"/>
    </location>
</feature>
<evidence type="ECO:0000256" key="3">
    <source>
        <dbReference type="ARBA" id="ARBA00009131"/>
    </source>
</evidence>
<feature type="domain" description="C2H2-type" evidence="14">
    <location>
        <begin position="162"/>
        <end position="185"/>
    </location>
</feature>
<organism evidence="15 16">
    <name type="scientific">Frankliniella fusca</name>
    <dbReference type="NCBI Taxonomy" id="407009"/>
    <lineage>
        <taxon>Eukaryota</taxon>
        <taxon>Metazoa</taxon>
        <taxon>Ecdysozoa</taxon>
        <taxon>Arthropoda</taxon>
        <taxon>Hexapoda</taxon>
        <taxon>Insecta</taxon>
        <taxon>Pterygota</taxon>
        <taxon>Neoptera</taxon>
        <taxon>Paraneoptera</taxon>
        <taxon>Thysanoptera</taxon>
        <taxon>Terebrantia</taxon>
        <taxon>Thripoidea</taxon>
        <taxon>Thripidae</taxon>
        <taxon>Frankliniella</taxon>
    </lineage>
</organism>
<dbReference type="PANTHER" id="PTHR21502:SF3">
    <property type="entry name" value="CILIUM ASSEMBLY PROTEIN DZIP1L"/>
    <property type="match status" value="1"/>
</dbReference>
<feature type="region of interest" description="Disordered" evidence="13">
    <location>
        <begin position="632"/>
        <end position="687"/>
    </location>
</feature>
<feature type="compositionally biased region" description="Polar residues" evidence="13">
    <location>
        <begin position="264"/>
        <end position="276"/>
    </location>
</feature>
<evidence type="ECO:0000256" key="10">
    <source>
        <dbReference type="ARBA" id="ARBA00023273"/>
    </source>
</evidence>
<evidence type="ECO:0000256" key="7">
    <source>
        <dbReference type="ARBA" id="ARBA00022833"/>
    </source>
</evidence>
<dbReference type="InterPro" id="IPR051241">
    <property type="entry name" value="DZIP_RILPL"/>
</dbReference>
<evidence type="ECO:0000256" key="1">
    <source>
        <dbReference type="ARBA" id="ARBA00004114"/>
    </source>
</evidence>
<evidence type="ECO:0000256" key="6">
    <source>
        <dbReference type="ARBA" id="ARBA00022771"/>
    </source>
</evidence>
<gene>
    <name evidence="15" type="ORF">KUF71_014811</name>
</gene>
<name>A0AAE1I3T9_9NEOP</name>
<dbReference type="GO" id="GO:0036064">
    <property type="term" value="C:ciliary basal body"/>
    <property type="evidence" value="ECO:0007669"/>
    <property type="project" value="TreeGrafter"/>
</dbReference>
<protein>
    <submittedName>
        <fullName evidence="15">Zinc finger protein DZIP1L</fullName>
    </submittedName>
</protein>
<evidence type="ECO:0000256" key="9">
    <source>
        <dbReference type="ARBA" id="ARBA00023212"/>
    </source>
</evidence>
<feature type="compositionally biased region" description="Low complexity" evidence="13">
    <location>
        <begin position="504"/>
        <end position="542"/>
    </location>
</feature>
<evidence type="ECO:0000256" key="4">
    <source>
        <dbReference type="ARBA" id="ARBA00022490"/>
    </source>
</evidence>
<dbReference type="GO" id="GO:0008270">
    <property type="term" value="F:zinc ion binding"/>
    <property type="evidence" value="ECO:0007669"/>
    <property type="project" value="UniProtKB-KW"/>
</dbReference>
<dbReference type="InterPro" id="IPR013087">
    <property type="entry name" value="Znf_C2H2_type"/>
</dbReference>
<feature type="compositionally biased region" description="Polar residues" evidence="13">
    <location>
        <begin position="785"/>
        <end position="802"/>
    </location>
</feature>
<dbReference type="Proteomes" id="UP001219518">
    <property type="component" value="Unassembled WGS sequence"/>
</dbReference>
<sequence>MKTFSAFESMPLHCESGSRHDFPRLAREAGFSFNLYRGRVDWAKIGSVDVDKIVRERDLETLQDMLSCVMSCNLSSEYDLKILDPNFIKIFQLAQLAADFLLYCRTYLDHCVTVMQDQLRIALQEIEHLRKKNQENADEICSLQKKLKTKMRSRNSSPHPIFKCSGCEKIFVGEQYLTAHQQRRHPELVTETVSNNSNKEVENLKFQVRELQERLQVTENALKEKQSSPISDVAALQAILQNEIKKINPTNLKGVTPSLDMFSQDKSSLQNCSTTSERQENARDQVENSQVDTLHDGSTTITDACQQLKVKYESSQKLLLARVDEQDDEIKALREQLHEQHLAHERAMQEKLVELQHQHQADLDDLRLSIMKNRGSGDHFMKSPDINTNRVQNDIQDSPINTVQAWDRSSDNSETFKNIATKKPSLQISNSKVVHTGKSSVNHSTDTNPVKEESAYKEEIVLTVDQDSSSASSQTSSDQQTNSNQKSTPAELLQPDKDSTVDMSQKSPMYNKSSSSGSGTSSQGSCSSYDSDSQSSNSGQNSLENDSDQSKLQLAPQVLDGLKEDLLGLLNRRLRELGVDPEWQGIPAASFHSNMATVKHHQNIAAKSHKSYFEIQEAILKEVDRQITDRLKIQQSTSNSSDTAKKKGSRHATEITEKNQKSPAKSKPQGVVENTYSNEPSTSYSRPMNDYEALQIKKTAPDLSQRKDLVEDVVQKAEELSRDRIVTQHLSPSASSNMTNEPDLGIKNSMRVYSRSMYANLNKSEIEVEKKESSSSDSSVEKPQKLQTSTPIKSSSQLSQAGSKKPTFMASDVESISELESDLNDIMENTSVKPNVSTGSRPHTSLTTAELLANVAKFRQSTGQMSSTQSIVKSNLKSSFSTGNIKKKVVFRDEKDGFDTIELGPAHSSYESIPPQRSHSENSLAITSSSPLISDRPVPQPRNSLAQDNTISTVSNRADTDSDGDWDWDKDLSDTLTLKKSTEEILGNARRFSSGASDKSLWSNKVVEERRWSIGSTESSKVSEIVRDFERKLQEKREKPVFGIHTARPQSSVIVPDRFSNISRTDSFSSTSMLKGVASGNNNSSESNLAELLVDDISSS</sequence>
<feature type="compositionally biased region" description="Basic and acidic residues" evidence="13">
    <location>
        <begin position="277"/>
        <end position="286"/>
    </location>
</feature>
<keyword evidence="5" id="KW-0479">Metal-binding</keyword>
<feature type="region of interest" description="Disordered" evidence="13">
    <location>
        <begin position="264"/>
        <end position="291"/>
    </location>
</feature>
<dbReference type="GO" id="GO:0005737">
    <property type="term" value="C:cytoplasm"/>
    <property type="evidence" value="ECO:0007669"/>
    <property type="project" value="TreeGrafter"/>
</dbReference>
<evidence type="ECO:0000256" key="2">
    <source>
        <dbReference type="ARBA" id="ARBA00004120"/>
    </source>
</evidence>
<keyword evidence="8 12" id="KW-0175">Coiled coil</keyword>
<evidence type="ECO:0000256" key="13">
    <source>
        <dbReference type="SAM" id="MobiDB-lite"/>
    </source>
</evidence>
<feature type="region of interest" description="Disordered" evidence="13">
    <location>
        <begin position="421"/>
        <end position="550"/>
    </location>
</feature>
<reference evidence="15" key="2">
    <citation type="journal article" date="2023" name="BMC Genomics">
        <title>Pest status, molecular evolution, and epigenetic factors derived from the genome assembly of Frankliniella fusca, a thysanopteran phytovirus vector.</title>
        <authorList>
            <person name="Catto M.A."/>
            <person name="Labadie P.E."/>
            <person name="Jacobson A.L."/>
            <person name="Kennedy G.G."/>
            <person name="Srinivasan R."/>
            <person name="Hunt B.G."/>
        </authorList>
    </citation>
    <scope>NUCLEOTIDE SEQUENCE</scope>
    <source>
        <strain evidence="15">PL_HMW_Pooled</strain>
    </source>
</reference>
<evidence type="ECO:0000256" key="5">
    <source>
        <dbReference type="ARBA" id="ARBA00022723"/>
    </source>
</evidence>
<feature type="region of interest" description="Disordered" evidence="13">
    <location>
        <begin position="766"/>
        <end position="810"/>
    </location>
</feature>
<keyword evidence="10" id="KW-0966">Cell projection</keyword>
<evidence type="ECO:0000313" key="16">
    <source>
        <dbReference type="Proteomes" id="UP001219518"/>
    </source>
</evidence>
<feature type="region of interest" description="Disordered" evidence="13">
    <location>
        <begin position="375"/>
        <end position="398"/>
    </location>
</feature>
<feature type="coiled-coil region" evidence="12">
    <location>
        <begin position="112"/>
        <end position="139"/>
    </location>
</feature>
<keyword evidence="16" id="KW-1185">Reference proteome</keyword>
<keyword evidence="6 11" id="KW-0863">Zinc-finger</keyword>
<evidence type="ECO:0000313" key="15">
    <source>
        <dbReference type="EMBL" id="KAK3932834.1"/>
    </source>
</evidence>
<comment type="caution">
    <text evidence="15">The sequence shown here is derived from an EMBL/GenBank/DDBJ whole genome shotgun (WGS) entry which is preliminary data.</text>
</comment>
<proteinExistence type="inferred from homology"/>
<feature type="compositionally biased region" description="Polar residues" evidence="13">
    <location>
        <begin position="728"/>
        <end position="740"/>
    </location>
</feature>
<feature type="compositionally biased region" description="Basic and acidic residues" evidence="13">
    <location>
        <begin position="651"/>
        <end position="660"/>
    </location>
</feature>
<accession>A0AAE1I3T9</accession>
<comment type="subcellular location">
    <subcellularLocation>
        <location evidence="2">Cytoplasm</location>
        <location evidence="2">Cytoskeleton</location>
        <location evidence="2">Cilium basal body</location>
    </subcellularLocation>
    <subcellularLocation>
        <location evidence="1">Cytoplasm</location>
        <location evidence="1">Cytoskeleton</location>
        <location evidence="1">Microtubule organizing center</location>
        <location evidence="1">Centrosome</location>
        <location evidence="1">Centriole</location>
    </subcellularLocation>
</comment>
<dbReference type="InterPro" id="IPR058883">
    <property type="entry name" value="DZIP1_dom"/>
</dbReference>
<feature type="compositionally biased region" description="Polar residues" evidence="13">
    <location>
        <begin position="672"/>
        <end position="686"/>
    </location>
</feature>
<dbReference type="GO" id="GO:0060271">
    <property type="term" value="P:cilium assembly"/>
    <property type="evidence" value="ECO:0007669"/>
    <property type="project" value="TreeGrafter"/>
</dbReference>
<feature type="compositionally biased region" description="Polar residues" evidence="13">
    <location>
        <begin position="941"/>
        <end position="957"/>
    </location>
</feature>
<dbReference type="PANTHER" id="PTHR21502">
    <property type="entry name" value="ZINC FINGER PROTEIN DZIP1"/>
    <property type="match status" value="1"/>
</dbReference>
<dbReference type="InterPro" id="IPR032714">
    <property type="entry name" value="DZIP1_N"/>
</dbReference>
<evidence type="ECO:0000256" key="8">
    <source>
        <dbReference type="ARBA" id="ARBA00023054"/>
    </source>
</evidence>
<comment type="similarity">
    <text evidence="3">Belongs to the DZIP C2H2-type zinc-finger protein family.</text>
</comment>
<dbReference type="EMBL" id="JAHWGI010001440">
    <property type="protein sequence ID" value="KAK3932834.1"/>
    <property type="molecule type" value="Genomic_DNA"/>
</dbReference>
<feature type="compositionally biased region" description="Basic and acidic residues" evidence="13">
    <location>
        <begin position="449"/>
        <end position="460"/>
    </location>
</feature>
<reference evidence="15" key="1">
    <citation type="submission" date="2021-07" db="EMBL/GenBank/DDBJ databases">
        <authorList>
            <person name="Catto M.A."/>
            <person name="Jacobson A."/>
            <person name="Kennedy G."/>
            <person name="Labadie P."/>
            <person name="Hunt B.G."/>
            <person name="Srinivasan R."/>
        </authorList>
    </citation>
    <scope>NUCLEOTIDE SEQUENCE</scope>
    <source>
        <strain evidence="15">PL_HMW_Pooled</strain>
        <tissue evidence="15">Head</tissue>
    </source>
</reference>
<dbReference type="PROSITE" id="PS50157">
    <property type="entry name" value="ZINC_FINGER_C2H2_2"/>
    <property type="match status" value="1"/>
</dbReference>
<evidence type="ECO:0000259" key="14">
    <source>
        <dbReference type="PROSITE" id="PS50157"/>
    </source>
</evidence>
<feature type="compositionally biased region" description="Polar residues" evidence="13">
    <location>
        <begin position="421"/>
        <end position="448"/>
    </location>
</feature>
<keyword evidence="9" id="KW-0206">Cytoskeleton</keyword>
<evidence type="ECO:0000256" key="11">
    <source>
        <dbReference type="PROSITE-ProRule" id="PRU00042"/>
    </source>
</evidence>
<evidence type="ECO:0000256" key="12">
    <source>
        <dbReference type="SAM" id="Coils"/>
    </source>
</evidence>
<dbReference type="AlphaFoldDB" id="A0AAE1I3T9"/>
<dbReference type="GO" id="GO:0005814">
    <property type="term" value="C:centriole"/>
    <property type="evidence" value="ECO:0007669"/>
    <property type="project" value="UniProtKB-SubCell"/>
</dbReference>
<dbReference type="Pfam" id="PF25977">
    <property type="entry name" value="DZIP1"/>
    <property type="match status" value="1"/>
</dbReference>
<feature type="coiled-coil region" evidence="12">
    <location>
        <begin position="316"/>
        <end position="350"/>
    </location>
</feature>
<feature type="region of interest" description="Disordered" evidence="13">
    <location>
        <begin position="724"/>
        <end position="746"/>
    </location>
</feature>
<feature type="compositionally biased region" description="Polar residues" evidence="13">
    <location>
        <begin position="633"/>
        <end position="642"/>
    </location>
</feature>
<keyword evidence="7" id="KW-0862">Zinc</keyword>
<feature type="compositionally biased region" description="Polar residues" evidence="13">
    <location>
        <begin position="385"/>
        <end position="398"/>
    </location>
</feature>